<evidence type="ECO:0000313" key="1">
    <source>
        <dbReference type="EMBL" id="BDG59317.1"/>
    </source>
</evidence>
<protein>
    <submittedName>
        <fullName evidence="1">Uncharacterized protein</fullName>
    </submittedName>
</protein>
<dbReference type="Proteomes" id="UP001163687">
    <property type="component" value="Chromosome"/>
</dbReference>
<dbReference type="RefSeq" id="WP_264843445.1">
    <property type="nucleotide sequence ID" value="NZ_AP025628.1"/>
</dbReference>
<sequence>MSDEPEGSEMATMYWAVITWGDPAGTAQRREIDSVGPFDDERTAQEVRDTLLDAYRHLLVGHDFAAYVAETNVQGTPEERLWRT</sequence>
<proteinExistence type="predicted"/>
<keyword evidence="2" id="KW-1185">Reference proteome</keyword>
<name>A0AA35CI18_9FIRM</name>
<dbReference type="AlphaFoldDB" id="A0AA35CI18"/>
<dbReference type="KEGG" id="cmic:caldi_04070"/>
<organism evidence="1 2">
    <name type="scientific">Caldinitratiruptor microaerophilus</name>
    <dbReference type="NCBI Taxonomy" id="671077"/>
    <lineage>
        <taxon>Bacteria</taxon>
        <taxon>Bacillati</taxon>
        <taxon>Bacillota</taxon>
        <taxon>Clostridia</taxon>
        <taxon>Eubacteriales</taxon>
        <taxon>Symbiobacteriaceae</taxon>
        <taxon>Caldinitratiruptor</taxon>
    </lineage>
</organism>
<evidence type="ECO:0000313" key="2">
    <source>
        <dbReference type="Proteomes" id="UP001163687"/>
    </source>
</evidence>
<dbReference type="EMBL" id="AP025628">
    <property type="protein sequence ID" value="BDG59317.1"/>
    <property type="molecule type" value="Genomic_DNA"/>
</dbReference>
<accession>A0AA35CI18</accession>
<gene>
    <name evidence="1" type="ORF">caldi_04070</name>
</gene>
<reference evidence="1" key="1">
    <citation type="submission" date="2022-03" db="EMBL/GenBank/DDBJ databases">
        <title>Complete genome sequence of Caldinitratiruptor microaerophilus.</title>
        <authorList>
            <person name="Mukaiyama R."/>
            <person name="Nishiyama T."/>
            <person name="Ueda K."/>
        </authorList>
    </citation>
    <scope>NUCLEOTIDE SEQUENCE</scope>
    <source>
        <strain evidence="1">JCM 16183</strain>
    </source>
</reference>